<dbReference type="InterPro" id="IPR012337">
    <property type="entry name" value="RNaseH-like_sf"/>
</dbReference>
<dbReference type="PANTHER" id="PTHR45749:SF35">
    <property type="entry name" value="AC-LIKE TRANSPOSASE-RELATED"/>
    <property type="match status" value="1"/>
</dbReference>
<reference evidence="2 3" key="1">
    <citation type="submission" date="2015-07" db="EMBL/GenBank/DDBJ databases">
        <title>The genome of Habropoda laboriosa.</title>
        <authorList>
            <person name="Pan H."/>
            <person name="Kapheim K."/>
        </authorList>
    </citation>
    <scope>NUCLEOTIDE SEQUENCE [LARGE SCALE GENOMIC DNA]</scope>
    <source>
        <strain evidence="2">0110345459</strain>
    </source>
</reference>
<protein>
    <submittedName>
        <fullName evidence="2">Zinc finger MYM-type protein 1</fullName>
    </submittedName>
</protein>
<dbReference type="Pfam" id="PF14291">
    <property type="entry name" value="DUF4371"/>
    <property type="match status" value="1"/>
</dbReference>
<dbReference type="SUPFAM" id="SSF53098">
    <property type="entry name" value="Ribonuclease H-like"/>
    <property type="match status" value="1"/>
</dbReference>
<evidence type="ECO:0000259" key="1">
    <source>
        <dbReference type="Pfam" id="PF14291"/>
    </source>
</evidence>
<dbReference type="EMBL" id="KQ414727">
    <property type="protein sequence ID" value="KOC62612.1"/>
    <property type="molecule type" value="Genomic_DNA"/>
</dbReference>
<proteinExistence type="predicted"/>
<accession>A0A0L7QVE5</accession>
<dbReference type="InterPro" id="IPR025398">
    <property type="entry name" value="DUF4371"/>
</dbReference>
<sequence>MHERSAVHLRAINKWLQTEQNFRTGNLLDKEYEKFLRLETARYEQVFQRITAVILYLVQHNLAFRGSSDTLYTPHNGNFLGLIQLIAKFDSVLNDHLNRTAIKGHHYLSHSIQNELISAMANKVQKVIIDAIRRAKYYSILLDCTPDVSHQEQLSVVLRYVNIADEEIEIKEHFIKFEIVHDTTGKGLSETIMLILDQLGIKISDCHGQGYDNGANMMGIYQGVQANILRVNPKAFDVPCGSHNLNLLLGDIAKSSTQALHFFGVLQKIYTIFAA</sequence>
<keyword evidence="3" id="KW-1185">Reference proteome</keyword>
<dbReference type="Proteomes" id="UP000053825">
    <property type="component" value="Unassembled WGS sequence"/>
</dbReference>
<evidence type="ECO:0000313" key="2">
    <source>
        <dbReference type="EMBL" id="KOC62612.1"/>
    </source>
</evidence>
<gene>
    <name evidence="2" type="ORF">WH47_04273</name>
</gene>
<dbReference type="PANTHER" id="PTHR45749">
    <property type="match status" value="1"/>
</dbReference>
<feature type="domain" description="DUF4371" evidence="1">
    <location>
        <begin position="34"/>
        <end position="223"/>
    </location>
</feature>
<dbReference type="OrthoDB" id="7695426at2759"/>
<evidence type="ECO:0000313" key="3">
    <source>
        <dbReference type="Proteomes" id="UP000053825"/>
    </source>
</evidence>
<name>A0A0L7QVE5_9HYME</name>
<dbReference type="AlphaFoldDB" id="A0A0L7QVE5"/>
<organism evidence="2 3">
    <name type="scientific">Habropoda laboriosa</name>
    <dbReference type="NCBI Taxonomy" id="597456"/>
    <lineage>
        <taxon>Eukaryota</taxon>
        <taxon>Metazoa</taxon>
        <taxon>Ecdysozoa</taxon>
        <taxon>Arthropoda</taxon>
        <taxon>Hexapoda</taxon>
        <taxon>Insecta</taxon>
        <taxon>Pterygota</taxon>
        <taxon>Neoptera</taxon>
        <taxon>Endopterygota</taxon>
        <taxon>Hymenoptera</taxon>
        <taxon>Apocrita</taxon>
        <taxon>Aculeata</taxon>
        <taxon>Apoidea</taxon>
        <taxon>Anthophila</taxon>
        <taxon>Apidae</taxon>
        <taxon>Habropoda</taxon>
    </lineage>
</organism>
<dbReference type="STRING" id="597456.A0A0L7QVE5"/>